<name>A0AAV6XP48_9LAMI</name>
<evidence type="ECO:0000256" key="3">
    <source>
        <dbReference type="ARBA" id="ARBA00007808"/>
    </source>
</evidence>
<dbReference type="Proteomes" id="UP000826271">
    <property type="component" value="Unassembled WGS sequence"/>
</dbReference>
<evidence type="ECO:0000256" key="5">
    <source>
        <dbReference type="ARBA" id="ARBA00022475"/>
    </source>
</evidence>
<sequence length="563" mass="63491">MEMRETSRRSPMHFVDIHEVPEEEEEEEDESKPTKTTEKQEKRANKPTKLREPKRPYNRSFSRQVSLETGFSVLNGEKMERKALPRSGKSFGGFGSAHGNVAEERKGDFSKFRTKSNLVRQNSKLPPLRRESGIDFQNSEAVSGGVDDSVNKSVPAGRYFAALRGPELDEVKDSEDILLPKDEKWPFLLRFPIGCFGICLGLSSQAILWRSLTTSPATNFLHITPLINLSIWLLALSVLVAVSITYTLKCVFYFEAVKREYFHPVRVNFFFAPWVVCMFLAIGVPPVFAPNTLHPVIWCMFMGPIIFLDLKIYGQWLSGGKRRLCKVANPSSHLSVVGNFVGAILAARVGWGEAGKFLWAIGFAHYLVVFVTLYQRLPTSEALPKELHPVYSMFIATPAAASIAWGAIYGEFDGLSRTCYFIALFLYCSLIVRINFFRGFRFSVAWWSYTFPMTTVAIATIKYAEQVPCVISQGLALTLSFMSSTMVSILFVSTLLHAFVWHTLFPNDLAIAIAITKTRQSKDKKVPLKKAYDIRRWTKHSPLSLVSSNGKHDSEAKDTEVEK</sequence>
<evidence type="ECO:0000256" key="2">
    <source>
        <dbReference type="ARBA" id="ARBA00004236"/>
    </source>
</evidence>
<dbReference type="PANTHER" id="PTHR31269:SF11">
    <property type="entry name" value="GUARD CELL S-TYPE ANION CHANNEL SLAC1"/>
    <property type="match status" value="1"/>
</dbReference>
<feature type="transmembrane region" description="Helical" evidence="11">
    <location>
        <begin position="229"/>
        <end position="248"/>
    </location>
</feature>
<dbReference type="Gene3D" id="1.50.10.150">
    <property type="entry name" value="Voltage-dependent anion channel"/>
    <property type="match status" value="1"/>
</dbReference>
<dbReference type="GO" id="GO:0005886">
    <property type="term" value="C:plasma membrane"/>
    <property type="evidence" value="ECO:0007669"/>
    <property type="project" value="UniProtKB-SubCell"/>
</dbReference>
<evidence type="ECO:0000256" key="4">
    <source>
        <dbReference type="ARBA" id="ARBA00022448"/>
    </source>
</evidence>
<dbReference type="InterPro" id="IPR030183">
    <property type="entry name" value="SLAC/SLAH"/>
</dbReference>
<keyword evidence="9 11" id="KW-0472">Membrane</keyword>
<evidence type="ECO:0000313" key="13">
    <source>
        <dbReference type="Proteomes" id="UP000826271"/>
    </source>
</evidence>
<evidence type="ECO:0000256" key="1">
    <source>
        <dbReference type="ARBA" id="ARBA00004127"/>
    </source>
</evidence>
<gene>
    <name evidence="12" type="ORF">BUALT_Bualt05G0066800</name>
</gene>
<comment type="subcellular location">
    <subcellularLocation>
        <location evidence="2">Cell membrane</location>
    </subcellularLocation>
    <subcellularLocation>
        <location evidence="1">Endomembrane system</location>
        <topology evidence="1">Multi-pass membrane protein</topology>
    </subcellularLocation>
</comment>
<dbReference type="GO" id="GO:0012505">
    <property type="term" value="C:endomembrane system"/>
    <property type="evidence" value="ECO:0007669"/>
    <property type="project" value="UniProtKB-SubCell"/>
</dbReference>
<evidence type="ECO:0000256" key="6">
    <source>
        <dbReference type="ARBA" id="ARBA00022692"/>
    </source>
</evidence>
<feature type="transmembrane region" description="Helical" evidence="11">
    <location>
        <begin position="187"/>
        <end position="209"/>
    </location>
</feature>
<reference evidence="12" key="1">
    <citation type="submission" date="2019-10" db="EMBL/GenBank/DDBJ databases">
        <authorList>
            <person name="Zhang R."/>
            <person name="Pan Y."/>
            <person name="Wang J."/>
            <person name="Ma R."/>
            <person name="Yu S."/>
        </authorList>
    </citation>
    <scope>NUCLEOTIDE SEQUENCE</scope>
    <source>
        <strain evidence="12">LA-IB0</strain>
        <tissue evidence="12">Leaf</tissue>
    </source>
</reference>
<organism evidence="12 13">
    <name type="scientific">Buddleja alternifolia</name>
    <dbReference type="NCBI Taxonomy" id="168488"/>
    <lineage>
        <taxon>Eukaryota</taxon>
        <taxon>Viridiplantae</taxon>
        <taxon>Streptophyta</taxon>
        <taxon>Embryophyta</taxon>
        <taxon>Tracheophyta</taxon>
        <taxon>Spermatophyta</taxon>
        <taxon>Magnoliopsida</taxon>
        <taxon>eudicotyledons</taxon>
        <taxon>Gunneridae</taxon>
        <taxon>Pentapetalae</taxon>
        <taxon>asterids</taxon>
        <taxon>lamiids</taxon>
        <taxon>Lamiales</taxon>
        <taxon>Scrophulariaceae</taxon>
        <taxon>Buddlejeae</taxon>
        <taxon>Buddleja</taxon>
    </lineage>
</organism>
<evidence type="ECO:0000256" key="11">
    <source>
        <dbReference type="SAM" id="Phobius"/>
    </source>
</evidence>
<feature type="compositionally biased region" description="Acidic residues" evidence="10">
    <location>
        <begin position="21"/>
        <end position="30"/>
    </location>
</feature>
<evidence type="ECO:0000313" key="12">
    <source>
        <dbReference type="EMBL" id="KAG8382336.1"/>
    </source>
</evidence>
<keyword evidence="13" id="KW-1185">Reference proteome</keyword>
<dbReference type="Pfam" id="PF03595">
    <property type="entry name" value="SLAC1"/>
    <property type="match status" value="1"/>
</dbReference>
<dbReference type="PANTHER" id="PTHR31269">
    <property type="entry name" value="S-TYPE ANION CHANNEL SLAH3"/>
    <property type="match status" value="1"/>
</dbReference>
<feature type="transmembrane region" description="Helical" evidence="11">
    <location>
        <begin position="295"/>
        <end position="313"/>
    </location>
</feature>
<dbReference type="AlphaFoldDB" id="A0AAV6XP48"/>
<dbReference type="CDD" id="cd09323">
    <property type="entry name" value="TDT_SLAC1_like"/>
    <property type="match status" value="1"/>
</dbReference>
<dbReference type="GO" id="GO:0006873">
    <property type="term" value="P:intracellular monoatomic ion homeostasis"/>
    <property type="evidence" value="ECO:0007669"/>
    <property type="project" value="InterPro"/>
</dbReference>
<feature type="transmembrane region" description="Helical" evidence="11">
    <location>
        <begin position="414"/>
        <end position="432"/>
    </location>
</feature>
<keyword evidence="4" id="KW-0813">Transport</keyword>
<feature type="transmembrane region" description="Helical" evidence="11">
    <location>
        <begin position="389"/>
        <end position="408"/>
    </location>
</feature>
<feature type="transmembrane region" description="Helical" evidence="11">
    <location>
        <begin position="269"/>
        <end position="289"/>
    </location>
</feature>
<feature type="region of interest" description="Disordered" evidence="10">
    <location>
        <begin position="1"/>
        <end position="64"/>
    </location>
</feature>
<keyword evidence="6 11" id="KW-0812">Transmembrane</keyword>
<keyword evidence="5" id="KW-1003">Cell membrane</keyword>
<evidence type="ECO:0000256" key="9">
    <source>
        <dbReference type="ARBA" id="ARBA00023136"/>
    </source>
</evidence>
<dbReference type="GO" id="GO:0090332">
    <property type="term" value="P:stomatal closure"/>
    <property type="evidence" value="ECO:0007669"/>
    <property type="project" value="TreeGrafter"/>
</dbReference>
<dbReference type="InterPro" id="IPR038665">
    <property type="entry name" value="Voltage-dep_anion_channel_sf"/>
</dbReference>
<comment type="similarity">
    <text evidence="3">Belongs to the SLAC1 S-type anion channel family.</text>
</comment>
<evidence type="ECO:0000256" key="10">
    <source>
        <dbReference type="SAM" id="MobiDB-lite"/>
    </source>
</evidence>
<evidence type="ECO:0000256" key="8">
    <source>
        <dbReference type="ARBA" id="ARBA00023065"/>
    </source>
</evidence>
<protein>
    <submittedName>
        <fullName evidence="12">Uncharacterized protein</fullName>
    </submittedName>
</protein>
<dbReference type="EMBL" id="WHWC01000005">
    <property type="protein sequence ID" value="KAG8382336.1"/>
    <property type="molecule type" value="Genomic_DNA"/>
</dbReference>
<keyword evidence="7 11" id="KW-1133">Transmembrane helix</keyword>
<keyword evidence="8" id="KW-0406">Ion transport</keyword>
<feature type="transmembrane region" description="Helical" evidence="11">
    <location>
        <begin position="334"/>
        <end position="351"/>
    </location>
</feature>
<dbReference type="GO" id="GO:0008308">
    <property type="term" value="F:voltage-gated monoatomic anion channel activity"/>
    <property type="evidence" value="ECO:0007669"/>
    <property type="project" value="InterPro"/>
</dbReference>
<evidence type="ECO:0000256" key="7">
    <source>
        <dbReference type="ARBA" id="ARBA00022989"/>
    </source>
</evidence>
<feature type="compositionally biased region" description="Basic and acidic residues" evidence="10">
    <location>
        <begin position="550"/>
        <end position="563"/>
    </location>
</feature>
<proteinExistence type="inferred from homology"/>
<dbReference type="InterPro" id="IPR004695">
    <property type="entry name" value="SLAC1/Mae1/Ssu1/TehA"/>
</dbReference>
<feature type="transmembrane region" description="Helical" evidence="11">
    <location>
        <begin position="476"/>
        <end position="500"/>
    </location>
</feature>
<accession>A0AAV6XP48</accession>
<feature type="region of interest" description="Disordered" evidence="10">
    <location>
        <begin position="543"/>
        <end position="563"/>
    </location>
</feature>
<comment type="caution">
    <text evidence="12">The sequence shown here is derived from an EMBL/GenBank/DDBJ whole genome shotgun (WGS) entry which is preliminary data.</text>
</comment>
<feature type="compositionally biased region" description="Basic and acidic residues" evidence="10">
    <location>
        <begin position="31"/>
        <end position="55"/>
    </location>
</feature>
<feature type="transmembrane region" description="Helical" evidence="11">
    <location>
        <begin position="357"/>
        <end position="377"/>
    </location>
</feature>
<feature type="transmembrane region" description="Helical" evidence="11">
    <location>
        <begin position="444"/>
        <end position="464"/>
    </location>
</feature>